<dbReference type="PATRIC" id="fig|1423751.3.peg.754"/>
<comment type="cofactor">
    <cofactor evidence="3">
        <name>FMN</name>
        <dbReference type="ChEBI" id="CHEBI:58210"/>
    </cofactor>
    <text evidence="3">Binds 1 FMN per subunit.</text>
</comment>
<evidence type="ECO:0000313" key="8">
    <source>
        <dbReference type="EMBL" id="KRN14646.1"/>
    </source>
</evidence>
<feature type="binding site" evidence="3">
    <location>
        <position position="274"/>
    </location>
    <ligand>
        <name>CTP</name>
        <dbReference type="ChEBI" id="CHEBI:37563"/>
    </ligand>
</feature>
<dbReference type="Pfam" id="PF04127">
    <property type="entry name" value="DFP"/>
    <property type="match status" value="1"/>
</dbReference>
<evidence type="ECO:0000313" key="7">
    <source>
        <dbReference type="EMBL" id="CCI87758.1"/>
    </source>
</evidence>
<feature type="region of interest" description="Phosphopantothenate--cysteine ligase" evidence="3">
    <location>
        <begin position="186"/>
        <end position="400"/>
    </location>
</feature>
<evidence type="ECO:0000256" key="2">
    <source>
        <dbReference type="ARBA" id="ARBA00023239"/>
    </source>
</evidence>
<dbReference type="Pfam" id="PF02441">
    <property type="entry name" value="Flavoprotein"/>
    <property type="match status" value="1"/>
</dbReference>
<feature type="binding site" evidence="3">
    <location>
        <position position="335"/>
    </location>
    <ligand>
        <name>CTP</name>
        <dbReference type="ChEBI" id="CHEBI:37563"/>
    </ligand>
</feature>
<dbReference type="OrthoDB" id="9802554at2"/>
<proteinExistence type="inferred from homology"/>
<evidence type="ECO:0000256" key="3">
    <source>
        <dbReference type="HAMAP-Rule" id="MF_02225"/>
    </source>
</evidence>
<sequence length="400" mass="43894">MRITVYLTGGIAAYKAVEVIRQLQKQHHEVKVVMTKNAQKFVTTNLLAALTKEPVLDDLWTKDVESSVPHVALARWTELAVIVPATANFMAKIANGLADDAASTTLLATNAPKLIVPAMNDQMWLNPATQRNLTILKKDGFKIMEPTIGLLAEGYAAKGRMPEPDQIVAWVENQIHQDRPLKGKKIIISAGGTIESIDPVRFIGNRSSGKMGIAIAEAARDAGAEVTLVYGNVSVALPEGINLIKAESAQVMYEAIKKQFASSDALIMAAAVADWRAEKVANKKMKKQPDQQKLQLELVRNIDILQTIGQIKRADQLLIGFAAETNDLLENAQAKLAKKGADYIVANDVSQDVFGADQDQVVILSKNKKPEFWPRMTKQEVANKIIDELLESLKDDKKKN</sequence>
<name>I7LGL2_9LACO</name>
<comment type="pathway">
    <text evidence="3 4">Cofactor biosynthesis; coenzyme A biosynthesis; CoA from (R)-pantothenate: step 3/5.</text>
</comment>
<reference evidence="8 10" key="2">
    <citation type="journal article" date="2015" name="Genome Announc.">
        <title>Expanding the biotechnology potential of lactobacilli through comparative genomics of 213 strains and associated genera.</title>
        <authorList>
            <person name="Sun Z."/>
            <person name="Harris H.M."/>
            <person name="McCann A."/>
            <person name="Guo C."/>
            <person name="Argimon S."/>
            <person name="Zhang W."/>
            <person name="Yang X."/>
            <person name="Jeffery I.B."/>
            <person name="Cooney J.C."/>
            <person name="Kagawa T.F."/>
            <person name="Liu W."/>
            <person name="Song Y."/>
            <person name="Salvetti E."/>
            <person name="Wrobel A."/>
            <person name="Rasinkangas P."/>
            <person name="Parkhill J."/>
            <person name="Rea M.C."/>
            <person name="O'Sullivan O."/>
            <person name="Ritari J."/>
            <person name="Douillard F.P."/>
            <person name="Paul Ross R."/>
            <person name="Yang R."/>
            <person name="Briner A.E."/>
            <person name="Felis G.E."/>
            <person name="de Vos W.M."/>
            <person name="Barrangou R."/>
            <person name="Klaenhammer T.R."/>
            <person name="Caufield P.W."/>
            <person name="Cui Y."/>
            <person name="Zhang H."/>
            <person name="O'Toole P.W."/>
        </authorList>
    </citation>
    <scope>NUCLEOTIDE SEQUENCE [LARGE SCALE GENOMIC DNA]</scope>
    <source>
        <strain evidence="8 10">DSM 23908</strain>
    </source>
</reference>
<dbReference type="InterPro" id="IPR005252">
    <property type="entry name" value="CoaBC"/>
</dbReference>
<dbReference type="RefSeq" id="WP_008474077.1">
    <property type="nucleotide sequence ID" value="NZ_AYZO01000002.1"/>
</dbReference>
<keyword evidence="2 3" id="KW-0456">Lyase</keyword>
<evidence type="ECO:0000259" key="6">
    <source>
        <dbReference type="Pfam" id="PF04127"/>
    </source>
</evidence>
<keyword evidence="3" id="KW-0479">Metal-binding</keyword>
<dbReference type="Gene3D" id="3.40.50.10300">
    <property type="entry name" value="CoaB-like"/>
    <property type="match status" value="1"/>
</dbReference>
<dbReference type="InterPro" id="IPR007085">
    <property type="entry name" value="DNA/pantothenate-metab_flavo_C"/>
</dbReference>
<evidence type="ECO:0000259" key="5">
    <source>
        <dbReference type="Pfam" id="PF02441"/>
    </source>
</evidence>
<comment type="catalytic activity">
    <reaction evidence="3 4">
        <text>(R)-4'-phosphopantothenate + L-cysteine + CTP = N-[(R)-4-phosphopantothenoyl]-L-cysteine + CMP + diphosphate + H(+)</text>
        <dbReference type="Rhea" id="RHEA:19397"/>
        <dbReference type="ChEBI" id="CHEBI:10986"/>
        <dbReference type="ChEBI" id="CHEBI:15378"/>
        <dbReference type="ChEBI" id="CHEBI:33019"/>
        <dbReference type="ChEBI" id="CHEBI:35235"/>
        <dbReference type="ChEBI" id="CHEBI:37563"/>
        <dbReference type="ChEBI" id="CHEBI:59458"/>
        <dbReference type="ChEBI" id="CHEBI:60377"/>
        <dbReference type="EC" id="6.3.2.5"/>
    </reaction>
</comment>
<evidence type="ECO:0000256" key="4">
    <source>
        <dbReference type="RuleBase" id="RU364078"/>
    </source>
</evidence>
<dbReference type="Gene3D" id="3.40.50.1950">
    <property type="entry name" value="Flavin prenyltransferase-like"/>
    <property type="match status" value="1"/>
</dbReference>
<accession>I7LGL2</accession>
<comment type="pathway">
    <text evidence="3 4">Cofactor biosynthesis; coenzyme A biosynthesis; CoA from (R)-pantothenate: step 2/5.</text>
</comment>
<dbReference type="GO" id="GO:0015941">
    <property type="term" value="P:pantothenate catabolic process"/>
    <property type="evidence" value="ECO:0007669"/>
    <property type="project" value="InterPro"/>
</dbReference>
<dbReference type="AlphaFoldDB" id="I7LGL2"/>
<dbReference type="SUPFAM" id="SSF102645">
    <property type="entry name" value="CoaB-like"/>
    <property type="match status" value="1"/>
</dbReference>
<dbReference type="NCBIfam" id="TIGR00521">
    <property type="entry name" value="coaBC_dfp"/>
    <property type="match status" value="1"/>
</dbReference>
<dbReference type="GO" id="GO:0015937">
    <property type="term" value="P:coenzyme A biosynthetic process"/>
    <property type="evidence" value="ECO:0007669"/>
    <property type="project" value="UniProtKB-UniRule"/>
</dbReference>
<evidence type="ECO:0000313" key="9">
    <source>
        <dbReference type="Proteomes" id="UP000009326"/>
    </source>
</evidence>
<organism evidence="7 9">
    <name type="scientific">Lactobacillus gigeriorum DSM 23908 = CRBIP 24.85</name>
    <dbReference type="NCBI Taxonomy" id="1423751"/>
    <lineage>
        <taxon>Bacteria</taxon>
        <taxon>Bacillati</taxon>
        <taxon>Bacillota</taxon>
        <taxon>Bacilli</taxon>
        <taxon>Lactobacillales</taxon>
        <taxon>Lactobacillaceae</taxon>
        <taxon>Lactobacillus</taxon>
    </lineage>
</organism>
<dbReference type="EC" id="6.3.2.5" evidence="3"/>
<dbReference type="GO" id="GO:0046872">
    <property type="term" value="F:metal ion binding"/>
    <property type="evidence" value="ECO:0007669"/>
    <property type="project" value="UniProtKB-KW"/>
</dbReference>
<dbReference type="Proteomes" id="UP000051521">
    <property type="component" value="Unassembled WGS sequence"/>
</dbReference>
<dbReference type="GO" id="GO:0004632">
    <property type="term" value="F:phosphopantothenate--cysteine ligase activity"/>
    <property type="evidence" value="ECO:0007669"/>
    <property type="project" value="UniProtKB-UniRule"/>
</dbReference>
<dbReference type="GO" id="GO:0004633">
    <property type="term" value="F:phosphopantothenoylcysteine decarboxylase activity"/>
    <property type="evidence" value="ECO:0007669"/>
    <property type="project" value="UniProtKB-UniRule"/>
</dbReference>
<comment type="caution">
    <text evidence="7">The sequence shown here is derived from an EMBL/GenBank/DDBJ whole genome shotgun (WGS) entry which is preliminary data.</text>
</comment>
<comment type="cofactor">
    <cofactor evidence="3">
        <name>Mg(2+)</name>
        <dbReference type="ChEBI" id="CHEBI:18420"/>
    </cofactor>
</comment>
<evidence type="ECO:0000313" key="10">
    <source>
        <dbReference type="Proteomes" id="UP000051521"/>
    </source>
</evidence>
<keyword evidence="3 4" id="KW-0436">Ligase</keyword>
<dbReference type="PANTHER" id="PTHR14359">
    <property type="entry name" value="HOMO-OLIGOMERIC FLAVIN CONTAINING CYS DECARBOXYLASE FAMILY"/>
    <property type="match status" value="1"/>
</dbReference>
<dbReference type="InterPro" id="IPR036551">
    <property type="entry name" value="Flavin_trans-like"/>
</dbReference>
<dbReference type="HAMAP" id="MF_02225">
    <property type="entry name" value="CoaBC"/>
    <property type="match status" value="1"/>
</dbReference>
<dbReference type="UniPathway" id="UPA00241">
    <property type="reaction ID" value="UER00353"/>
</dbReference>
<dbReference type="STRING" id="1423751.FC38_GL000730"/>
<comment type="catalytic activity">
    <reaction evidence="3 4">
        <text>N-[(R)-4-phosphopantothenoyl]-L-cysteine + H(+) = (R)-4'-phosphopantetheine + CO2</text>
        <dbReference type="Rhea" id="RHEA:16793"/>
        <dbReference type="ChEBI" id="CHEBI:15378"/>
        <dbReference type="ChEBI" id="CHEBI:16526"/>
        <dbReference type="ChEBI" id="CHEBI:59458"/>
        <dbReference type="ChEBI" id="CHEBI:61723"/>
        <dbReference type="EC" id="4.1.1.36"/>
    </reaction>
</comment>
<keyword evidence="3 4" id="KW-0288">FMN</keyword>
<keyword evidence="1 3" id="KW-0210">Decarboxylase</keyword>
<evidence type="ECO:0000256" key="1">
    <source>
        <dbReference type="ARBA" id="ARBA00022793"/>
    </source>
</evidence>
<feature type="domain" description="DNA/pantothenate metabolism flavoprotein C-terminal" evidence="6">
    <location>
        <begin position="181"/>
        <end position="391"/>
    </location>
</feature>
<dbReference type="GO" id="GO:0010181">
    <property type="term" value="F:FMN binding"/>
    <property type="evidence" value="ECO:0007669"/>
    <property type="project" value="UniProtKB-UniRule"/>
</dbReference>
<protein>
    <recommendedName>
        <fullName evidence="3">Coenzyme A biosynthesis bifunctional protein CoaBC</fullName>
    </recommendedName>
    <alternativeName>
        <fullName evidence="3">DNA/pantothenate metabolism flavoprotein</fullName>
    </alternativeName>
    <alternativeName>
        <fullName evidence="3">Phosphopantothenoylcysteine synthetase/decarboxylase</fullName>
        <shortName evidence="3">PPCS-PPCDC</shortName>
    </alternativeName>
    <domain>
        <recommendedName>
            <fullName evidence="3">Phosphopantothenoylcysteine decarboxylase</fullName>
            <shortName evidence="3">PPC decarboxylase</shortName>
            <shortName evidence="3">PPC-DC</shortName>
            <ecNumber evidence="3">4.1.1.36</ecNumber>
        </recommendedName>
        <alternativeName>
            <fullName evidence="3">CoaC</fullName>
        </alternativeName>
    </domain>
    <domain>
        <recommendedName>
            <fullName evidence="3">Phosphopantothenate--cysteine ligase</fullName>
            <ecNumber evidence="3">6.3.2.5</ecNumber>
        </recommendedName>
        <alternativeName>
            <fullName evidence="3">CoaB</fullName>
        </alternativeName>
        <alternativeName>
            <fullName evidence="3">Phosphopantothenoylcysteine synthetase</fullName>
            <shortName evidence="3">PPC synthetase</shortName>
            <shortName evidence="3">PPC-S</shortName>
        </alternativeName>
    </domain>
</protein>
<feature type="binding site" evidence="3">
    <location>
        <position position="321"/>
    </location>
    <ligand>
        <name>CTP</name>
        <dbReference type="ChEBI" id="CHEBI:37563"/>
    </ligand>
</feature>
<comment type="similarity">
    <text evidence="3 4">In the N-terminal section; belongs to the HFCD (homo-oligomeric flavin containing Cys decarboxylase) superfamily.</text>
</comment>
<comment type="function">
    <text evidence="3">Catalyzes two sequential steps in the biosynthesis of coenzyme A. In the first step cysteine is conjugated to 4'-phosphopantothenate to form 4-phosphopantothenoylcysteine. In the second step the latter compound is decarboxylated to form 4'-phosphopantotheine.</text>
</comment>
<dbReference type="Proteomes" id="UP000009326">
    <property type="component" value="Unassembled WGS sequence"/>
</dbReference>
<keyword evidence="3" id="KW-0511">Multifunctional enzyme</keyword>
<feature type="region of interest" description="Phosphopantothenoylcysteine decarboxylase" evidence="3">
    <location>
        <begin position="1"/>
        <end position="185"/>
    </location>
</feature>
<dbReference type="InterPro" id="IPR035929">
    <property type="entry name" value="CoaB-like_sf"/>
</dbReference>
<dbReference type="PANTHER" id="PTHR14359:SF6">
    <property type="entry name" value="PHOSPHOPANTOTHENOYLCYSTEINE DECARBOXYLASE"/>
    <property type="match status" value="1"/>
</dbReference>
<comment type="function">
    <text evidence="4">Catalyzes two steps in the biosynthesis of coenzyme A. In the first step cysteine is conjugated to 4'-phosphopantothenate to form 4-phosphopantothenoylcysteine, in the latter compound is decarboxylated to form 4'-phosphopantotheine.</text>
</comment>
<dbReference type="EC" id="4.1.1.36" evidence="3"/>
<reference evidence="7 9" key="1">
    <citation type="submission" date="2012-06" db="EMBL/GenBank/DDBJ databases">
        <title>Draft genome sequence of Lactobacillus gigeriorum CRBIP 24.85T, isolated from chicken crop.</title>
        <authorList>
            <person name="Cousin S."/>
            <person name="Ma L."/>
            <person name="Creno S."/>
            <person name="Clermont D."/>
            <person name="Loux V."/>
            <person name="Bizet C."/>
            <person name="Bouchier C."/>
        </authorList>
    </citation>
    <scope>NUCLEOTIDE SEQUENCE [LARGE SCALE GENOMIC DNA]</scope>
    <source>
        <strain evidence="9">CRBIP 24.85T</strain>
        <strain evidence="7">Type strain: CRBIP 24.85</strain>
    </source>
</reference>
<keyword evidence="10" id="KW-1185">Reference proteome</keyword>
<comment type="similarity">
    <text evidence="3 4">In the C-terminal section; belongs to the PPC synthetase family.</text>
</comment>
<keyword evidence="3" id="KW-0460">Magnesium</keyword>
<dbReference type="EMBL" id="CAKC01000092">
    <property type="protein sequence ID" value="CCI87758.1"/>
    <property type="molecule type" value="Genomic_DNA"/>
</dbReference>
<dbReference type="SUPFAM" id="SSF52507">
    <property type="entry name" value="Homo-oligomeric flavin-containing Cys decarboxylases, HFCD"/>
    <property type="match status" value="1"/>
</dbReference>
<feature type="domain" description="Flavoprotein" evidence="5">
    <location>
        <begin position="1"/>
        <end position="174"/>
    </location>
</feature>
<comment type="caution">
    <text evidence="3">Lacks conserved residue(s) required for the propagation of feature annotation.</text>
</comment>
<feature type="binding site" evidence="3">
    <location>
        <position position="339"/>
    </location>
    <ligand>
        <name>CTP</name>
        <dbReference type="ChEBI" id="CHEBI:37563"/>
    </ligand>
</feature>
<dbReference type="GO" id="GO:0071513">
    <property type="term" value="C:phosphopantothenoylcysteine decarboxylase complex"/>
    <property type="evidence" value="ECO:0007669"/>
    <property type="project" value="TreeGrafter"/>
</dbReference>
<feature type="binding site" evidence="3">
    <location>
        <position position="284"/>
    </location>
    <ligand>
        <name>CTP</name>
        <dbReference type="ChEBI" id="CHEBI:37563"/>
    </ligand>
</feature>
<gene>
    <name evidence="3" type="primary">coaBC</name>
    <name evidence="7" type="ORF">BN52_00315</name>
    <name evidence="8" type="ORF">FC38_GL000730</name>
</gene>
<dbReference type="EMBL" id="AYZO01000002">
    <property type="protein sequence ID" value="KRN14646.1"/>
    <property type="molecule type" value="Genomic_DNA"/>
</dbReference>
<keyword evidence="3 4" id="KW-0285">Flavoprotein</keyword>
<dbReference type="InterPro" id="IPR003382">
    <property type="entry name" value="Flavoprotein"/>
</dbReference>